<feature type="compositionally biased region" description="Basic and acidic residues" evidence="1">
    <location>
        <begin position="72"/>
        <end position="86"/>
    </location>
</feature>
<sequence length="283" mass="30654">MSASQSGPPSRPHCSTANKNPAQIMLASQTKRCTTAEVQADKQKAADTAATKKSLSAAERQAKINSTAEIEDQIRKEDIEEKKNAAHPDQSTGKKGPAGQGLASNAAVLGAPQPEPMTDSHGEAIEELLSLESKHAKKTGPTGGLPHDWRKLIVSQTARFWSSASTPANDKEEVLVTGEFDDDEDVEQLKAVRNSKLSVKVSHPVPVMKSTKDKFTYFNNSCQLKMSIQMRVKIQEVDIGTIKTDSKAVGAAVNYKKMPKACLPFPGGNLSQKALEKWNKVYI</sequence>
<feature type="region of interest" description="Disordered" evidence="1">
    <location>
        <begin position="1"/>
        <end position="102"/>
    </location>
</feature>
<dbReference type="AlphaFoldDB" id="A0A9P7K1Q2"/>
<reference evidence="2" key="2">
    <citation type="submission" date="2021-10" db="EMBL/GenBank/DDBJ databases">
        <title>Phylogenomics reveals ancestral predisposition of the termite-cultivated fungus Termitomyces towards a domesticated lifestyle.</title>
        <authorList>
            <person name="Auxier B."/>
            <person name="Grum-Grzhimaylo A."/>
            <person name="Cardenas M.E."/>
            <person name="Lodge J.D."/>
            <person name="Laessoe T."/>
            <person name="Pedersen O."/>
            <person name="Smith M.E."/>
            <person name="Kuyper T.W."/>
            <person name="Franco-Molano E.A."/>
            <person name="Baroni T.J."/>
            <person name="Aanen D.K."/>
        </authorList>
    </citation>
    <scope>NUCLEOTIDE SEQUENCE</scope>
    <source>
        <strain evidence="2">D49</strain>
    </source>
</reference>
<organism evidence="2 3">
    <name type="scientific">Sphagnurus paluster</name>
    <dbReference type="NCBI Taxonomy" id="117069"/>
    <lineage>
        <taxon>Eukaryota</taxon>
        <taxon>Fungi</taxon>
        <taxon>Dikarya</taxon>
        <taxon>Basidiomycota</taxon>
        <taxon>Agaricomycotina</taxon>
        <taxon>Agaricomycetes</taxon>
        <taxon>Agaricomycetidae</taxon>
        <taxon>Agaricales</taxon>
        <taxon>Tricholomatineae</taxon>
        <taxon>Lyophyllaceae</taxon>
        <taxon>Sphagnurus</taxon>
    </lineage>
</organism>
<comment type="caution">
    <text evidence="2">The sequence shown here is derived from an EMBL/GenBank/DDBJ whole genome shotgun (WGS) entry which is preliminary data.</text>
</comment>
<reference evidence="2" key="1">
    <citation type="submission" date="2021-02" db="EMBL/GenBank/DDBJ databases">
        <authorList>
            <person name="Nieuwenhuis M."/>
            <person name="Van De Peppel L.J.J."/>
        </authorList>
    </citation>
    <scope>NUCLEOTIDE SEQUENCE</scope>
    <source>
        <strain evidence="2">D49</strain>
    </source>
</reference>
<accession>A0A9P7K1Q2</accession>
<dbReference type="EMBL" id="JABCKI010006348">
    <property type="protein sequence ID" value="KAG5634586.1"/>
    <property type="molecule type" value="Genomic_DNA"/>
</dbReference>
<dbReference type="Proteomes" id="UP000717328">
    <property type="component" value="Unassembled WGS sequence"/>
</dbReference>
<feature type="compositionally biased region" description="Polar residues" evidence="1">
    <location>
        <begin position="1"/>
        <end position="37"/>
    </location>
</feature>
<protein>
    <submittedName>
        <fullName evidence="2">Uncharacterized protein</fullName>
    </submittedName>
</protein>
<evidence type="ECO:0000256" key="1">
    <source>
        <dbReference type="SAM" id="MobiDB-lite"/>
    </source>
</evidence>
<keyword evidence="3" id="KW-1185">Reference proteome</keyword>
<evidence type="ECO:0000313" key="3">
    <source>
        <dbReference type="Proteomes" id="UP000717328"/>
    </source>
</evidence>
<dbReference type="OrthoDB" id="3115896at2759"/>
<proteinExistence type="predicted"/>
<name>A0A9P7K1Q2_9AGAR</name>
<evidence type="ECO:0000313" key="2">
    <source>
        <dbReference type="EMBL" id="KAG5634586.1"/>
    </source>
</evidence>
<feature type="compositionally biased region" description="Low complexity" evidence="1">
    <location>
        <begin position="46"/>
        <end position="58"/>
    </location>
</feature>
<gene>
    <name evidence="2" type="ORF">H0H81_001454</name>
</gene>